<gene>
    <name evidence="1" type="ORF">FOB82_03050</name>
</gene>
<name>A0A6B8TEV3_9CORY</name>
<dbReference type="EMBL" id="CP046322">
    <property type="protein sequence ID" value="QGS34074.1"/>
    <property type="molecule type" value="Genomic_DNA"/>
</dbReference>
<reference evidence="1 2" key="1">
    <citation type="submission" date="2019-11" db="EMBL/GenBank/DDBJ databases">
        <title>FDA dAtabase for Regulatory Grade micrObial Sequences (FDA-ARGOS): Supporting development and validation of Infectious Disease Dx tests.</title>
        <authorList>
            <person name="Kerrigan L."/>
            <person name="Long C."/>
            <person name="Tallon L."/>
            <person name="Sadzewicz L."/>
            <person name="Vavikolanu K."/>
            <person name="Mehta A."/>
            <person name="Aluvathingal J."/>
            <person name="Nadendla S."/>
            <person name="Yan Y."/>
            <person name="Sichtig H."/>
        </authorList>
    </citation>
    <scope>NUCLEOTIDE SEQUENCE [LARGE SCALE GENOMIC DNA]</scope>
    <source>
        <strain evidence="1 2">FDAARGOS_674</strain>
    </source>
</reference>
<accession>A0A6B8TEV3</accession>
<dbReference type="AlphaFoldDB" id="A0A6B8TEV3"/>
<dbReference type="KEGG" id="cxe:FOB82_03050"/>
<evidence type="ECO:0000313" key="1">
    <source>
        <dbReference type="EMBL" id="QGS34074.1"/>
    </source>
</evidence>
<protein>
    <submittedName>
        <fullName evidence="1">Uncharacterized protein</fullName>
    </submittedName>
</protein>
<proteinExistence type="predicted"/>
<organism evidence="1 2">
    <name type="scientific">Corynebacterium xerosis</name>
    <dbReference type="NCBI Taxonomy" id="1725"/>
    <lineage>
        <taxon>Bacteria</taxon>
        <taxon>Bacillati</taxon>
        <taxon>Actinomycetota</taxon>
        <taxon>Actinomycetes</taxon>
        <taxon>Mycobacteriales</taxon>
        <taxon>Corynebacteriaceae</taxon>
        <taxon>Corynebacterium</taxon>
    </lineage>
</organism>
<dbReference type="Proteomes" id="UP000426857">
    <property type="component" value="Chromosome"/>
</dbReference>
<sequence length="129" mass="14336">MTSQLFLFEDPADVAEREAEETTRRDAERLRQPHTCPCCGTTEPNAYLLSINHGYDIARGTIYGFPVGRHPIYGKRCGKQALIDSHIRYATVRGLSDLLEECASTGRRIGLDVDAIIADARARAEASQR</sequence>
<evidence type="ECO:0000313" key="2">
    <source>
        <dbReference type="Proteomes" id="UP000426857"/>
    </source>
</evidence>
<dbReference type="RefSeq" id="WP_155867870.1">
    <property type="nucleotide sequence ID" value="NZ_CP046322.1"/>
</dbReference>